<dbReference type="NCBIfam" id="TIGR00505">
    <property type="entry name" value="ribA"/>
    <property type="match status" value="1"/>
</dbReference>
<dbReference type="HAMAP" id="MF_00180">
    <property type="entry name" value="RibB"/>
    <property type="match status" value="1"/>
</dbReference>
<comment type="pathway">
    <text evidence="5 19">Cofactor biosynthesis; riboflavin biosynthesis; 2-hydroxy-3-oxobutyl phosphate from D-ribulose 5-phosphate: step 1/1.</text>
</comment>
<evidence type="ECO:0000256" key="9">
    <source>
        <dbReference type="ARBA" id="ARBA00022741"/>
    </source>
</evidence>
<evidence type="ECO:0000256" key="14">
    <source>
        <dbReference type="ARBA" id="ARBA00023211"/>
    </source>
</evidence>
<sequence>MLNTIEEALADIKAGKMVIVVDDENRENEGDLIMAADFCRAEDVNFMITKARGLVCVPISCQQARRLDLTPMVERNTDAHGTAFTVSVDHLQGTTTGISAAERAITAHALGQPDALPGDFRKPGHVFPLIARPGGVLQRAGHTETAVDLTRLAGLNPAGVICEVINEDGTMARLPQLVEFAKREGLKITSVEKLIRYRVMREKFVKKETVVHLPTQWGDFACHAYTSPYGDNPGAVHIALVKGDISGDEPVLTRVHSECFTGDLLGSLRCDCGPQLHRAMSMIEKEGRGVLLYLRQEGRGIGLLAKLKAYELQDRGLDTVEANLALGYAADQRDYGIGAQILEDLGLKKLRLMTNNPVKITGLAGYGLEVTERVPIEIAPNPYNERYMNTKICKMGHLLNNRMQYDCKNFGRNGR</sequence>
<dbReference type="GO" id="GO:0003935">
    <property type="term" value="F:GTP cyclohydrolase II activity"/>
    <property type="evidence" value="ECO:0007669"/>
    <property type="project" value="UniProtKB-UniRule"/>
</dbReference>
<evidence type="ECO:0000313" key="22">
    <source>
        <dbReference type="Proteomes" id="UP000027665"/>
    </source>
</evidence>
<dbReference type="OrthoDB" id="9793111at2"/>
<keyword evidence="9 19" id="KW-0547">Nucleotide-binding</keyword>
<feature type="region of interest" description="DHBP synthase" evidence="19">
    <location>
        <begin position="1"/>
        <end position="200"/>
    </location>
</feature>
<dbReference type="RefSeq" id="WP_037978096.1">
    <property type="nucleotide sequence ID" value="NZ_JMKI01000051.1"/>
</dbReference>
<feature type="binding site" evidence="19">
    <location>
        <begin position="254"/>
        <end position="258"/>
    </location>
    <ligand>
        <name>GTP</name>
        <dbReference type="ChEBI" id="CHEBI:37565"/>
    </ligand>
</feature>
<feature type="region of interest" description="GTP cyclohydrolase II" evidence="19">
    <location>
        <begin position="201"/>
        <end position="415"/>
    </location>
</feature>
<keyword evidence="14 19" id="KW-0464">Manganese</keyword>
<evidence type="ECO:0000256" key="18">
    <source>
        <dbReference type="ARBA" id="ARBA00049295"/>
    </source>
</evidence>
<dbReference type="eggNOG" id="COG0108">
    <property type="taxonomic scope" value="Bacteria"/>
</dbReference>
<dbReference type="NCBIfam" id="TIGR00506">
    <property type="entry name" value="ribB"/>
    <property type="match status" value="1"/>
</dbReference>
<feature type="binding site" evidence="19">
    <location>
        <position position="142"/>
    </location>
    <ligand>
        <name>Mg(2+)</name>
        <dbReference type="ChEBI" id="CHEBI:18420"/>
        <label>2</label>
    </ligand>
</feature>
<feature type="binding site" evidence="19">
    <location>
        <position position="27"/>
    </location>
    <ligand>
        <name>Mg(2+)</name>
        <dbReference type="ChEBI" id="CHEBI:18420"/>
        <label>2</label>
    </ligand>
</feature>
<keyword evidence="10 19" id="KW-0378">Hydrolase</keyword>
<evidence type="ECO:0000256" key="12">
    <source>
        <dbReference type="ARBA" id="ARBA00022842"/>
    </source>
</evidence>
<dbReference type="InterPro" id="IPR032677">
    <property type="entry name" value="GTP_cyclohydro_II"/>
</dbReference>
<reference evidence="21 22" key="1">
    <citation type="submission" date="2014-04" db="EMBL/GenBank/DDBJ databases">
        <title>Draft Genome Sequence of Synergistes jonesii.</title>
        <authorList>
            <person name="Coil D.A."/>
            <person name="Eisen J.A."/>
            <person name="Holland-Moritz H.E."/>
        </authorList>
    </citation>
    <scope>NUCLEOTIDE SEQUENCE [LARGE SCALE GENOMIC DNA]</scope>
    <source>
        <strain evidence="21 22">78-1</strain>
    </source>
</reference>
<comment type="cofactor">
    <cofactor evidence="19">
        <name>Zn(2+)</name>
        <dbReference type="ChEBI" id="CHEBI:29105"/>
    </cofactor>
    <text evidence="19">Binds 1 zinc ion per subunit.</text>
</comment>
<dbReference type="EMBL" id="JMKI01000051">
    <property type="protein sequence ID" value="KEJ91322.1"/>
    <property type="molecule type" value="Genomic_DNA"/>
</dbReference>
<dbReference type="GO" id="GO:0030145">
    <property type="term" value="F:manganese ion binding"/>
    <property type="evidence" value="ECO:0007669"/>
    <property type="project" value="UniProtKB-UniRule"/>
</dbReference>
<comment type="pathway">
    <text evidence="4 19">Cofactor biosynthesis; riboflavin biosynthesis; 5-amino-6-(D-ribitylamino)uracil from GTP: step 1/4.</text>
</comment>
<dbReference type="FunFam" id="3.40.50.10990:FF:000001">
    <property type="entry name" value="Riboflavin biosynthesis protein RibBA"/>
    <property type="match status" value="1"/>
</dbReference>
<dbReference type="GO" id="GO:0005525">
    <property type="term" value="F:GTP binding"/>
    <property type="evidence" value="ECO:0007669"/>
    <property type="project" value="UniProtKB-KW"/>
</dbReference>
<organism evidence="21 22">
    <name type="scientific">Synergistes jonesii</name>
    <dbReference type="NCBI Taxonomy" id="2754"/>
    <lineage>
        <taxon>Bacteria</taxon>
        <taxon>Thermotogati</taxon>
        <taxon>Synergistota</taxon>
        <taxon>Synergistia</taxon>
        <taxon>Synergistales</taxon>
        <taxon>Synergistaceae</taxon>
        <taxon>Synergistes</taxon>
    </lineage>
</organism>
<dbReference type="Proteomes" id="UP000027665">
    <property type="component" value="Unassembled WGS sequence"/>
</dbReference>
<accession>A0A073J0V2</accession>
<feature type="binding site" evidence="19">
    <location>
        <position position="275"/>
    </location>
    <ligand>
        <name>GTP</name>
        <dbReference type="ChEBI" id="CHEBI:37565"/>
    </ligand>
</feature>
<dbReference type="Pfam" id="PF00925">
    <property type="entry name" value="GTP_cyclohydro2"/>
    <property type="match status" value="1"/>
</dbReference>
<feature type="binding site" evidence="19">
    <location>
        <position position="270"/>
    </location>
    <ligand>
        <name>Zn(2+)</name>
        <dbReference type="ChEBI" id="CHEBI:29105"/>
        <note>catalytic</note>
    </ligand>
</feature>
<feature type="binding site" evidence="19">
    <location>
        <position position="31"/>
    </location>
    <ligand>
        <name>D-ribulose 5-phosphate</name>
        <dbReference type="ChEBI" id="CHEBI:58121"/>
    </ligand>
</feature>
<dbReference type="Pfam" id="PF00926">
    <property type="entry name" value="DHBP_synthase"/>
    <property type="match status" value="1"/>
</dbReference>
<feature type="binding site" evidence="19">
    <location>
        <position position="354"/>
    </location>
    <ligand>
        <name>GTP</name>
        <dbReference type="ChEBI" id="CHEBI:37565"/>
    </ligand>
</feature>
<dbReference type="InterPro" id="IPR036144">
    <property type="entry name" value="RibA-like_sf"/>
</dbReference>
<dbReference type="UniPathway" id="UPA00275">
    <property type="reaction ID" value="UER00399"/>
</dbReference>
<comment type="catalytic activity">
    <reaction evidence="18 19">
        <text>GTP + 4 H2O = 2,5-diamino-6-hydroxy-4-(5-phosphoribosylamino)-pyrimidine + formate + 2 phosphate + 3 H(+)</text>
        <dbReference type="Rhea" id="RHEA:23704"/>
        <dbReference type="ChEBI" id="CHEBI:15377"/>
        <dbReference type="ChEBI" id="CHEBI:15378"/>
        <dbReference type="ChEBI" id="CHEBI:15740"/>
        <dbReference type="ChEBI" id="CHEBI:37565"/>
        <dbReference type="ChEBI" id="CHEBI:43474"/>
        <dbReference type="ChEBI" id="CHEBI:58614"/>
        <dbReference type="EC" id="3.5.4.25"/>
    </reaction>
</comment>
<comment type="similarity">
    <text evidence="6 19">In the N-terminal section; belongs to the DHBP synthase family.</text>
</comment>
<feature type="binding site" evidence="19">
    <location>
        <position position="27"/>
    </location>
    <ligand>
        <name>Mg(2+)</name>
        <dbReference type="ChEBI" id="CHEBI:18420"/>
        <label>1</label>
    </ligand>
</feature>
<name>A0A073J0V2_9BACT</name>
<dbReference type="SUPFAM" id="SSF55821">
    <property type="entry name" value="YrdC/RibB"/>
    <property type="match status" value="1"/>
</dbReference>
<dbReference type="InterPro" id="IPR000422">
    <property type="entry name" value="DHBP_synthase_RibB"/>
</dbReference>
<feature type="active site" description="Nucleophile; for GTP cyclohydrolase activity" evidence="19">
    <location>
        <position position="333"/>
    </location>
</feature>
<dbReference type="GeneID" id="90984474"/>
<dbReference type="CDD" id="cd00641">
    <property type="entry name" value="GTP_cyclohydro2"/>
    <property type="match status" value="1"/>
</dbReference>
<evidence type="ECO:0000256" key="15">
    <source>
        <dbReference type="ARBA" id="ARBA00023239"/>
    </source>
</evidence>
<evidence type="ECO:0000256" key="19">
    <source>
        <dbReference type="HAMAP-Rule" id="MF_01283"/>
    </source>
</evidence>
<evidence type="ECO:0000256" key="1">
    <source>
        <dbReference type="ARBA" id="ARBA00000141"/>
    </source>
</evidence>
<comment type="cofactor">
    <cofactor evidence="19">
        <name>Mg(2+)</name>
        <dbReference type="ChEBI" id="CHEBI:18420"/>
    </cofactor>
    <cofactor evidence="19">
        <name>Mn(2+)</name>
        <dbReference type="ChEBI" id="CHEBI:29035"/>
    </cofactor>
    <text evidence="19">Binds 2 divalent metal cations per subunit. Magnesium or manganese.</text>
</comment>
<feature type="binding site" evidence="19">
    <location>
        <begin position="297"/>
        <end position="299"/>
    </location>
    <ligand>
        <name>GTP</name>
        <dbReference type="ChEBI" id="CHEBI:37565"/>
    </ligand>
</feature>
<dbReference type="EC" id="4.1.99.12" evidence="19"/>
<evidence type="ECO:0000256" key="11">
    <source>
        <dbReference type="ARBA" id="ARBA00022833"/>
    </source>
</evidence>
<dbReference type="NCBIfam" id="NF001591">
    <property type="entry name" value="PRK00393.1"/>
    <property type="match status" value="1"/>
</dbReference>
<feature type="active site" description="Proton acceptor; for GTP cyclohydrolase activity" evidence="19">
    <location>
        <position position="331"/>
    </location>
</feature>
<evidence type="ECO:0000313" key="21">
    <source>
        <dbReference type="EMBL" id="KEJ91322.1"/>
    </source>
</evidence>
<keyword evidence="16 19" id="KW-0511">Multifunctional enzyme</keyword>
<gene>
    <name evidence="19" type="primary">ribBA</name>
    <name evidence="21" type="ORF">EH55_10780</name>
</gene>
<dbReference type="PATRIC" id="fig|2754.20.peg.1343"/>
<comment type="catalytic activity">
    <reaction evidence="1 19">
        <text>D-ribulose 5-phosphate = (2S)-2-hydroxy-3-oxobutyl phosphate + formate + H(+)</text>
        <dbReference type="Rhea" id="RHEA:18457"/>
        <dbReference type="ChEBI" id="CHEBI:15378"/>
        <dbReference type="ChEBI" id="CHEBI:15740"/>
        <dbReference type="ChEBI" id="CHEBI:58121"/>
        <dbReference type="ChEBI" id="CHEBI:58830"/>
        <dbReference type="EC" id="4.1.99.12"/>
    </reaction>
</comment>
<dbReference type="GO" id="GO:0009231">
    <property type="term" value="P:riboflavin biosynthetic process"/>
    <property type="evidence" value="ECO:0007669"/>
    <property type="project" value="UniProtKB-UniRule"/>
</dbReference>
<feature type="binding site" evidence="19">
    <location>
        <position position="319"/>
    </location>
    <ligand>
        <name>GTP</name>
        <dbReference type="ChEBI" id="CHEBI:37565"/>
    </ligand>
</feature>
<feature type="site" description="Essential for DHBP synthase activity" evidence="19">
    <location>
        <position position="125"/>
    </location>
</feature>
<dbReference type="AlphaFoldDB" id="A0A073J0V2"/>
<feature type="binding site" evidence="19">
    <location>
        <begin position="139"/>
        <end position="143"/>
    </location>
    <ligand>
        <name>D-ribulose 5-phosphate</name>
        <dbReference type="ChEBI" id="CHEBI:58121"/>
    </ligand>
</feature>
<dbReference type="InterPro" id="IPR016299">
    <property type="entry name" value="Riboflavin_synth_RibBA"/>
</dbReference>
<feature type="binding site" evidence="19">
    <location>
        <position position="359"/>
    </location>
    <ligand>
        <name>GTP</name>
        <dbReference type="ChEBI" id="CHEBI:37565"/>
    </ligand>
</feature>
<evidence type="ECO:0000256" key="2">
    <source>
        <dbReference type="ARBA" id="ARBA00001936"/>
    </source>
</evidence>
<proteinExistence type="inferred from homology"/>
<evidence type="ECO:0000256" key="3">
    <source>
        <dbReference type="ARBA" id="ARBA00002284"/>
    </source>
</evidence>
<comment type="cofactor">
    <cofactor evidence="2">
        <name>Mn(2+)</name>
        <dbReference type="ChEBI" id="CHEBI:29035"/>
    </cofactor>
</comment>
<dbReference type="GO" id="GO:0008686">
    <property type="term" value="F:3,4-dihydroxy-2-butanone-4-phosphate synthase activity"/>
    <property type="evidence" value="ECO:0007669"/>
    <property type="project" value="UniProtKB-UniRule"/>
</dbReference>
<feature type="binding site" evidence="19">
    <location>
        <position position="259"/>
    </location>
    <ligand>
        <name>Zn(2+)</name>
        <dbReference type="ChEBI" id="CHEBI:29105"/>
        <note>catalytic</note>
    </ligand>
</feature>
<evidence type="ECO:0000256" key="7">
    <source>
        <dbReference type="ARBA" id="ARBA00022619"/>
    </source>
</evidence>
<dbReference type="GO" id="GO:0000287">
    <property type="term" value="F:magnesium ion binding"/>
    <property type="evidence" value="ECO:0007669"/>
    <property type="project" value="UniProtKB-UniRule"/>
</dbReference>
<dbReference type="GO" id="GO:0005829">
    <property type="term" value="C:cytosol"/>
    <property type="evidence" value="ECO:0007669"/>
    <property type="project" value="TreeGrafter"/>
</dbReference>
<evidence type="ECO:0000256" key="4">
    <source>
        <dbReference type="ARBA" id="ARBA00004853"/>
    </source>
</evidence>
<dbReference type="Gene3D" id="3.90.870.10">
    <property type="entry name" value="DHBP synthase"/>
    <property type="match status" value="1"/>
</dbReference>
<dbReference type="InterPro" id="IPR017945">
    <property type="entry name" value="DHBP_synth_RibB-like_a/b_dom"/>
</dbReference>
<feature type="domain" description="GTP cyclohydrolase II" evidence="20">
    <location>
        <begin position="210"/>
        <end position="375"/>
    </location>
</feature>
<evidence type="ECO:0000256" key="10">
    <source>
        <dbReference type="ARBA" id="ARBA00022801"/>
    </source>
</evidence>
<dbReference type="HAMAP" id="MF_01283">
    <property type="entry name" value="RibBA"/>
    <property type="match status" value="1"/>
</dbReference>
<keyword evidence="8 19" id="KW-0479">Metal-binding</keyword>
<dbReference type="HAMAP" id="MF_00179">
    <property type="entry name" value="RibA"/>
    <property type="match status" value="1"/>
</dbReference>
<comment type="similarity">
    <text evidence="19">In the C-terminal section; belongs to the GTP cyclohydrolase II family.</text>
</comment>
<evidence type="ECO:0000256" key="8">
    <source>
        <dbReference type="ARBA" id="ARBA00022723"/>
    </source>
</evidence>
<dbReference type="NCBIfam" id="NF006803">
    <property type="entry name" value="PRK09311.1"/>
    <property type="match status" value="1"/>
</dbReference>
<keyword evidence="12 19" id="KW-0460">Magnesium</keyword>
<dbReference type="GO" id="GO:0008270">
    <property type="term" value="F:zinc ion binding"/>
    <property type="evidence" value="ECO:0007669"/>
    <property type="project" value="UniProtKB-UniRule"/>
</dbReference>
<dbReference type="PIRSF" id="PIRSF001259">
    <property type="entry name" value="RibA"/>
    <property type="match status" value="1"/>
</dbReference>
<dbReference type="Gene3D" id="3.40.50.10990">
    <property type="entry name" value="GTP cyclohydrolase II"/>
    <property type="match status" value="1"/>
</dbReference>
<keyword evidence="22" id="KW-1185">Reference proteome</keyword>
<keyword evidence="13 19" id="KW-0342">GTP-binding</keyword>
<dbReference type="PANTHER" id="PTHR21327">
    <property type="entry name" value="GTP CYCLOHYDROLASE II-RELATED"/>
    <property type="match status" value="1"/>
</dbReference>
<dbReference type="PANTHER" id="PTHR21327:SF18">
    <property type="entry name" value="3,4-DIHYDROXY-2-BUTANONE 4-PHOSPHATE SYNTHASE"/>
    <property type="match status" value="1"/>
</dbReference>
<comment type="function">
    <text evidence="3 19">Catalyzes the conversion of D-ribulose 5-phosphate to formate and 3,4-dihydroxy-2-butanone 4-phosphate.</text>
</comment>
<dbReference type="SUPFAM" id="SSF142695">
    <property type="entry name" value="RibA-like"/>
    <property type="match status" value="1"/>
</dbReference>
<evidence type="ECO:0000256" key="6">
    <source>
        <dbReference type="ARBA" id="ARBA00005520"/>
    </source>
</evidence>
<evidence type="ECO:0000259" key="20">
    <source>
        <dbReference type="Pfam" id="PF00925"/>
    </source>
</evidence>
<keyword evidence="7 19" id="KW-0686">Riboflavin biosynthesis</keyword>
<feature type="binding site" evidence="19">
    <location>
        <position position="272"/>
    </location>
    <ligand>
        <name>Zn(2+)</name>
        <dbReference type="ChEBI" id="CHEBI:29105"/>
        <note>catalytic</note>
    </ligand>
</feature>
<feature type="binding site" evidence="19">
    <location>
        <begin position="26"/>
        <end position="27"/>
    </location>
    <ligand>
        <name>D-ribulose 5-phosphate</name>
        <dbReference type="ChEBI" id="CHEBI:58121"/>
    </ligand>
</feature>
<dbReference type="eggNOG" id="COG0807">
    <property type="taxonomic scope" value="Bacteria"/>
</dbReference>
<dbReference type="InterPro" id="IPR000926">
    <property type="entry name" value="RibA"/>
</dbReference>
<feature type="site" description="Essential for DHBP synthase activity" evidence="19">
    <location>
        <position position="163"/>
    </location>
</feature>
<dbReference type="STRING" id="2754.EH55_10780"/>
<feature type="binding site" evidence="19">
    <location>
        <position position="163"/>
    </location>
    <ligand>
        <name>D-ribulose 5-phosphate</name>
        <dbReference type="ChEBI" id="CHEBI:58121"/>
    </ligand>
</feature>
<evidence type="ECO:0000256" key="13">
    <source>
        <dbReference type="ARBA" id="ARBA00023134"/>
    </source>
</evidence>
<keyword evidence="11 19" id="KW-0862">Zinc</keyword>
<evidence type="ECO:0000256" key="17">
    <source>
        <dbReference type="ARBA" id="ARBA00043932"/>
    </source>
</evidence>
<comment type="function">
    <text evidence="17 19">Catalyzes the conversion of GTP to 2,5-diamino-6-ribosylamino-4(3H)-pyrimidinone 5'-phosphate (DARP), formate and pyrophosphate.</text>
</comment>
<protein>
    <recommendedName>
        <fullName evidence="19">Riboflavin biosynthesis protein RibBA</fullName>
    </recommendedName>
    <domain>
        <recommendedName>
            <fullName evidence="19">3,4-dihydroxy-2-butanone 4-phosphate synthase</fullName>
            <shortName evidence="19">DHBP synthase</shortName>
            <ecNumber evidence="19">4.1.99.12</ecNumber>
        </recommendedName>
    </domain>
    <domain>
        <recommendedName>
            <fullName evidence="19">GTP cyclohydrolase-2</fullName>
            <ecNumber evidence="19">3.5.4.25</ecNumber>
        </recommendedName>
        <alternativeName>
            <fullName evidence="19">GTP cyclohydrolase II</fullName>
        </alternativeName>
    </domain>
</protein>
<comment type="caution">
    <text evidence="21">The sequence shown here is derived from an EMBL/GenBank/DDBJ whole genome shotgun (WGS) entry which is preliminary data.</text>
</comment>
<dbReference type="EC" id="3.5.4.25" evidence="19"/>
<evidence type="ECO:0000256" key="16">
    <source>
        <dbReference type="ARBA" id="ARBA00023268"/>
    </source>
</evidence>
<keyword evidence="15 19" id="KW-0456">Lyase</keyword>
<evidence type="ECO:0000256" key="5">
    <source>
        <dbReference type="ARBA" id="ARBA00004904"/>
    </source>
</evidence>
<dbReference type="FunFam" id="3.90.870.10:FF:000001">
    <property type="entry name" value="Riboflavin biosynthesis protein RibBA"/>
    <property type="match status" value="1"/>
</dbReference>